<dbReference type="PANTHER" id="PTHR34308">
    <property type="entry name" value="COBALAMIN BIOSYNTHESIS PROTEIN CBIB"/>
    <property type="match status" value="1"/>
</dbReference>
<dbReference type="GO" id="GO:0005886">
    <property type="term" value="C:plasma membrane"/>
    <property type="evidence" value="ECO:0007669"/>
    <property type="project" value="UniProtKB-SubCell"/>
</dbReference>
<comment type="function">
    <text evidence="9">Converts cobyric acid to cobinamide by the addition of aminopropanol on the F carboxylic group.</text>
</comment>
<gene>
    <name evidence="9" type="primary">cobD</name>
    <name evidence="10" type="ORF">CHK_0112</name>
</gene>
<comment type="caution">
    <text evidence="9">Lacks conserved residue(s) required for the propagation of feature annotation.</text>
</comment>
<dbReference type="PATRIC" id="fig|270498.16.peg.2672"/>
<dbReference type="GO" id="GO:0048472">
    <property type="term" value="F:threonine-phosphate decarboxylase activity"/>
    <property type="evidence" value="ECO:0007669"/>
    <property type="project" value="InterPro"/>
</dbReference>
<comment type="subcellular location">
    <subcellularLocation>
        <location evidence="1 9">Cell membrane</location>
        <topology evidence="1 9">Multi-pass membrane protein</topology>
    </subcellularLocation>
</comment>
<feature type="transmembrane region" description="Helical" evidence="9">
    <location>
        <begin position="50"/>
        <end position="75"/>
    </location>
</feature>
<evidence type="ECO:0000256" key="6">
    <source>
        <dbReference type="ARBA" id="ARBA00022692"/>
    </source>
</evidence>
<dbReference type="HAMAP" id="MF_00024">
    <property type="entry name" value="CobD_CbiB"/>
    <property type="match status" value="1"/>
</dbReference>
<accession>A0A0M2NPL3</accession>
<comment type="similarity">
    <text evidence="3 9">Belongs to the CobD/CbiB family.</text>
</comment>
<dbReference type="Pfam" id="PF03186">
    <property type="entry name" value="CobD_Cbib"/>
    <property type="match status" value="1"/>
</dbReference>
<dbReference type="GO" id="GO:0016874">
    <property type="term" value="F:ligase activity"/>
    <property type="evidence" value="ECO:0007669"/>
    <property type="project" value="UniProtKB-KW"/>
</dbReference>
<evidence type="ECO:0000256" key="5">
    <source>
        <dbReference type="ARBA" id="ARBA00022573"/>
    </source>
</evidence>
<dbReference type="UniPathway" id="UPA00148"/>
<feature type="transmembrane region" description="Helical" evidence="9">
    <location>
        <begin position="203"/>
        <end position="222"/>
    </location>
</feature>
<dbReference type="InterPro" id="IPR004485">
    <property type="entry name" value="Cobalamin_biosynth_CobD/CbiB"/>
</dbReference>
<dbReference type="NCBIfam" id="TIGR00380">
    <property type="entry name" value="cobal_cbiB"/>
    <property type="match status" value="1"/>
</dbReference>
<keyword evidence="4 9" id="KW-1003">Cell membrane</keyword>
<evidence type="ECO:0000313" key="11">
    <source>
        <dbReference type="Proteomes" id="UP000034076"/>
    </source>
</evidence>
<name>A0A0M2NPL3_9FIRM</name>
<protein>
    <recommendedName>
        <fullName evidence="9">Cobalamin biosynthesis protein CobD</fullName>
    </recommendedName>
</protein>
<keyword evidence="7 9" id="KW-1133">Transmembrane helix</keyword>
<dbReference type="AlphaFoldDB" id="A0A0M2NPL3"/>
<dbReference type="GO" id="GO:0015420">
    <property type="term" value="F:ABC-type vitamin B12 transporter activity"/>
    <property type="evidence" value="ECO:0007669"/>
    <property type="project" value="UniProtKB-UniRule"/>
</dbReference>
<keyword evidence="11" id="KW-1185">Reference proteome</keyword>
<dbReference type="PANTHER" id="PTHR34308:SF1">
    <property type="entry name" value="COBALAMIN BIOSYNTHESIS PROTEIN CBIB"/>
    <property type="match status" value="1"/>
</dbReference>
<keyword evidence="8 9" id="KW-0472">Membrane</keyword>
<dbReference type="EMBL" id="LAYJ01000022">
    <property type="protein sequence ID" value="KKI52342.1"/>
    <property type="molecule type" value="Genomic_DNA"/>
</dbReference>
<keyword evidence="10" id="KW-0436">Ligase</keyword>
<feature type="transmembrane region" description="Helical" evidence="9">
    <location>
        <begin position="295"/>
        <end position="317"/>
    </location>
</feature>
<feature type="transmembrane region" description="Helical" evidence="9">
    <location>
        <begin position="155"/>
        <end position="173"/>
    </location>
</feature>
<evidence type="ECO:0000256" key="4">
    <source>
        <dbReference type="ARBA" id="ARBA00022475"/>
    </source>
</evidence>
<dbReference type="OrthoDB" id="9811967at2"/>
<evidence type="ECO:0000256" key="3">
    <source>
        <dbReference type="ARBA" id="ARBA00006263"/>
    </source>
</evidence>
<keyword evidence="6 9" id="KW-0812">Transmembrane</keyword>
<dbReference type="STRING" id="270498.CHK_0112"/>
<reference evidence="10 11" key="1">
    <citation type="submission" date="2015-04" db="EMBL/GenBank/DDBJ databases">
        <title>Draft genome sequence of bacteremic isolate Catabacter hongkongensis type strain HKU16T.</title>
        <authorList>
            <person name="Lau S.K."/>
            <person name="Teng J.L."/>
            <person name="Huang Y."/>
            <person name="Curreem S.O."/>
            <person name="Tsui S.K."/>
            <person name="Woo P.C."/>
        </authorList>
    </citation>
    <scope>NUCLEOTIDE SEQUENCE [LARGE SCALE GENOMIC DNA]</scope>
    <source>
        <strain evidence="10 11">HKU16</strain>
    </source>
</reference>
<dbReference type="Proteomes" id="UP000034076">
    <property type="component" value="Unassembled WGS sequence"/>
</dbReference>
<proteinExistence type="inferred from homology"/>
<sequence>MEILIAIVIGFALDLLLGDPAWFPHPVRLIGRLISGGEKLLRKWLPKKEFAGGVLLTVFVVAVSFLVPFLILYLLSLWNVYVRLAVEAFFCYQIFATKCLRAESMRVYHYLEKGDLANSRKYLSWIVGRDTQNLNGQQITKATVETIAENTSDGVIAPMLFMMIGGAPLGFLYKAVNTLDSMIGYKNENYLLFGKFAARLDDVVNFIPAILSAWIMIAASFFSRLDAKNALRIFRRDRHNHASPNSAKTEAVAAGALRIQLAGDAYYFGKLVRKQTIGDPLQAVVPQDIKRMSRLMYVTALMALLLFAAARFALVMFL</sequence>
<dbReference type="GO" id="GO:0009236">
    <property type="term" value="P:cobalamin biosynthetic process"/>
    <property type="evidence" value="ECO:0007669"/>
    <property type="project" value="UniProtKB-UniRule"/>
</dbReference>
<keyword evidence="5 9" id="KW-0169">Cobalamin biosynthesis</keyword>
<evidence type="ECO:0000256" key="9">
    <source>
        <dbReference type="HAMAP-Rule" id="MF_00024"/>
    </source>
</evidence>
<comment type="pathway">
    <text evidence="2 9">Cofactor biosynthesis; adenosylcobalamin biosynthesis.</text>
</comment>
<evidence type="ECO:0000256" key="7">
    <source>
        <dbReference type="ARBA" id="ARBA00022989"/>
    </source>
</evidence>
<evidence type="ECO:0000256" key="2">
    <source>
        <dbReference type="ARBA" id="ARBA00004953"/>
    </source>
</evidence>
<evidence type="ECO:0000256" key="1">
    <source>
        <dbReference type="ARBA" id="ARBA00004651"/>
    </source>
</evidence>
<organism evidence="10 11">
    <name type="scientific">Christensenella hongkongensis</name>
    <dbReference type="NCBI Taxonomy" id="270498"/>
    <lineage>
        <taxon>Bacteria</taxon>
        <taxon>Bacillati</taxon>
        <taxon>Bacillota</taxon>
        <taxon>Clostridia</taxon>
        <taxon>Christensenellales</taxon>
        <taxon>Christensenellaceae</taxon>
        <taxon>Christensenella</taxon>
    </lineage>
</organism>
<evidence type="ECO:0000256" key="8">
    <source>
        <dbReference type="ARBA" id="ARBA00023136"/>
    </source>
</evidence>
<dbReference type="RefSeq" id="WP_046441953.1">
    <property type="nucleotide sequence ID" value="NZ_LAYJ01000022.1"/>
</dbReference>
<evidence type="ECO:0000313" key="10">
    <source>
        <dbReference type="EMBL" id="KKI52342.1"/>
    </source>
</evidence>
<comment type="caution">
    <text evidence="10">The sequence shown here is derived from an EMBL/GenBank/DDBJ whole genome shotgun (WGS) entry which is preliminary data.</text>
</comment>